<name>A0ABX5KE17_9BURK</name>
<sequence>MIRDADLILAMSSEQVEGIEARYPLTRGKIFRIGESLGIDISDPIGLPIDRFRECRETLSLAVDYWVRSLDLGVESSELLSAGDEQ</sequence>
<dbReference type="SUPFAM" id="SSF52788">
    <property type="entry name" value="Phosphotyrosine protein phosphatases I"/>
    <property type="match status" value="1"/>
</dbReference>
<organism evidence="2 3">
    <name type="scientific">Paraburkholderia unamae</name>
    <dbReference type="NCBI Taxonomy" id="219649"/>
    <lineage>
        <taxon>Bacteria</taxon>
        <taxon>Pseudomonadati</taxon>
        <taxon>Pseudomonadota</taxon>
        <taxon>Betaproteobacteria</taxon>
        <taxon>Burkholderiales</taxon>
        <taxon>Burkholderiaceae</taxon>
        <taxon>Paraburkholderia</taxon>
    </lineage>
</organism>
<gene>
    <name evidence="2" type="ORF">C7402_12379</name>
</gene>
<reference evidence="2 3" key="1">
    <citation type="submission" date="2018-05" db="EMBL/GenBank/DDBJ databases">
        <title>Genomic Encyclopedia of Type Strains, Phase IV (KMG-V): Genome sequencing to study the core and pangenomes of soil and plant-associated prokaryotes.</title>
        <authorList>
            <person name="Whitman W."/>
        </authorList>
    </citation>
    <scope>NUCLEOTIDE SEQUENCE [LARGE SCALE GENOMIC DNA]</scope>
    <source>
        <strain evidence="2 3">SCZa-39</strain>
    </source>
</reference>
<protein>
    <submittedName>
        <fullName evidence="2">Low molecular weight phosphotyrosine protein phosphatase</fullName>
    </submittedName>
</protein>
<dbReference type="Proteomes" id="UP000245712">
    <property type="component" value="Unassembled WGS sequence"/>
</dbReference>
<evidence type="ECO:0000313" key="2">
    <source>
        <dbReference type="EMBL" id="PVX72840.1"/>
    </source>
</evidence>
<proteinExistence type="predicted"/>
<dbReference type="Gene3D" id="3.40.50.2300">
    <property type="match status" value="1"/>
</dbReference>
<dbReference type="InterPro" id="IPR036196">
    <property type="entry name" value="Ptyr_pPase_sf"/>
</dbReference>
<evidence type="ECO:0000313" key="3">
    <source>
        <dbReference type="Proteomes" id="UP000245712"/>
    </source>
</evidence>
<dbReference type="EMBL" id="QEOB01000023">
    <property type="protein sequence ID" value="PVX72840.1"/>
    <property type="molecule type" value="Genomic_DNA"/>
</dbReference>
<keyword evidence="3" id="KW-1185">Reference proteome</keyword>
<feature type="domain" description="Phosphotyrosine protein phosphatase I" evidence="1">
    <location>
        <begin position="2"/>
        <end position="64"/>
    </location>
</feature>
<comment type="caution">
    <text evidence="2">The sequence shown here is derived from an EMBL/GenBank/DDBJ whole genome shotgun (WGS) entry which is preliminary data.</text>
</comment>
<evidence type="ECO:0000259" key="1">
    <source>
        <dbReference type="Pfam" id="PF01451"/>
    </source>
</evidence>
<accession>A0ABX5KE17</accession>
<dbReference type="Pfam" id="PF01451">
    <property type="entry name" value="LMWPc"/>
    <property type="match status" value="1"/>
</dbReference>
<dbReference type="InterPro" id="IPR023485">
    <property type="entry name" value="Ptyr_pPase"/>
</dbReference>